<dbReference type="InterPro" id="IPR034603">
    <property type="entry name" value="Dipeptide_epimerase"/>
</dbReference>
<dbReference type="SFLD" id="SFLDF00009">
    <property type="entry name" value="o-succinylbenzoate_synthase"/>
    <property type="match status" value="1"/>
</dbReference>
<feature type="active site" description="Proton acceptor; specific for (S)-substrate epimerization" evidence="5">
    <location>
        <position position="264"/>
    </location>
</feature>
<feature type="domain" description="Mandelate racemase/muconate lactonizing enzyme C-terminal" evidence="8">
    <location>
        <begin position="139"/>
        <end position="236"/>
    </location>
</feature>
<dbReference type="InterPro" id="IPR036849">
    <property type="entry name" value="Enolase-like_C_sf"/>
</dbReference>
<dbReference type="SMART" id="SM00922">
    <property type="entry name" value="MR_MLE"/>
    <property type="match status" value="1"/>
</dbReference>
<dbReference type="InterPro" id="IPR013342">
    <property type="entry name" value="Mandelate_racemase_C"/>
</dbReference>
<dbReference type="RefSeq" id="WP_013932204.1">
    <property type="nucleotide sequence ID" value="NC_015707.1"/>
</dbReference>
<feature type="binding site" evidence="6">
    <location>
        <position position="215"/>
    </location>
    <ligand>
        <name>Mg(2+)</name>
        <dbReference type="ChEBI" id="CHEBI:18420"/>
    </ligand>
</feature>
<dbReference type="OrthoDB" id="9775391at2"/>
<name>F7YYG0_9THEM</name>
<keyword evidence="4 7" id="KW-0413">Isomerase</keyword>
<dbReference type="SUPFAM" id="SSF51604">
    <property type="entry name" value="Enolase C-terminal domain-like"/>
    <property type="match status" value="1"/>
</dbReference>
<dbReference type="PANTHER" id="PTHR48073:SF2">
    <property type="entry name" value="O-SUCCINYLBENZOATE SYNTHASE"/>
    <property type="match status" value="1"/>
</dbReference>
<dbReference type="Pfam" id="PF02746">
    <property type="entry name" value="MR_MLE_N"/>
    <property type="match status" value="1"/>
</dbReference>
<keyword evidence="3 6" id="KW-0460">Magnesium</keyword>
<dbReference type="Proteomes" id="UP000006804">
    <property type="component" value="Chromosome"/>
</dbReference>
<dbReference type="PATRIC" id="fig|688269.3.peg.922"/>
<evidence type="ECO:0000256" key="7">
    <source>
        <dbReference type="RuleBase" id="RU366006"/>
    </source>
</evidence>
<dbReference type="InterPro" id="IPR029017">
    <property type="entry name" value="Enolase-like_N"/>
</dbReference>
<dbReference type="STRING" id="688269.Theth_0900"/>
<dbReference type="SFLD" id="SFLDG00180">
    <property type="entry name" value="muconate_cycloisomerase"/>
    <property type="match status" value="1"/>
</dbReference>
<evidence type="ECO:0000256" key="3">
    <source>
        <dbReference type="ARBA" id="ARBA00022842"/>
    </source>
</evidence>
<dbReference type="Gene3D" id="3.20.20.120">
    <property type="entry name" value="Enolase-like C-terminal domain"/>
    <property type="match status" value="1"/>
</dbReference>
<organism evidence="9 10">
    <name type="scientific">Pseudothermotoga thermarum DSM 5069</name>
    <dbReference type="NCBI Taxonomy" id="688269"/>
    <lineage>
        <taxon>Bacteria</taxon>
        <taxon>Thermotogati</taxon>
        <taxon>Thermotogota</taxon>
        <taxon>Thermotogae</taxon>
        <taxon>Thermotogales</taxon>
        <taxon>Thermotogaceae</taxon>
        <taxon>Pseudothermotoga</taxon>
    </lineage>
</organism>
<dbReference type="PANTHER" id="PTHR48073">
    <property type="entry name" value="O-SUCCINYLBENZOATE SYNTHASE-RELATED"/>
    <property type="match status" value="1"/>
</dbReference>
<evidence type="ECO:0000256" key="4">
    <source>
        <dbReference type="ARBA" id="ARBA00023235"/>
    </source>
</evidence>
<dbReference type="GO" id="GO:0016855">
    <property type="term" value="F:racemase and epimerase activity, acting on amino acids and derivatives"/>
    <property type="evidence" value="ECO:0007669"/>
    <property type="project" value="UniProtKB-UniRule"/>
</dbReference>
<protein>
    <recommendedName>
        <fullName evidence="7">Dipeptide epimerase</fullName>
        <ecNumber evidence="7">5.1.1.-</ecNumber>
    </recommendedName>
</protein>
<evidence type="ECO:0000256" key="5">
    <source>
        <dbReference type="PIRSR" id="PIRSR634603-1"/>
    </source>
</evidence>
<evidence type="ECO:0000313" key="9">
    <source>
        <dbReference type="EMBL" id="AEH50984.1"/>
    </source>
</evidence>
<evidence type="ECO:0000313" key="10">
    <source>
        <dbReference type="Proteomes" id="UP000006804"/>
    </source>
</evidence>
<accession>F7YYG0</accession>
<dbReference type="InterPro" id="IPR053602">
    <property type="entry name" value="MR_MLE-like"/>
</dbReference>
<dbReference type="Pfam" id="PF13378">
    <property type="entry name" value="MR_MLE_C"/>
    <property type="match status" value="1"/>
</dbReference>
<evidence type="ECO:0000259" key="8">
    <source>
        <dbReference type="SMART" id="SM00922"/>
    </source>
</evidence>
<keyword evidence="2 6" id="KW-0479">Metal-binding</keyword>
<dbReference type="EC" id="5.1.1.-" evidence="7"/>
<dbReference type="EMBL" id="CP002351">
    <property type="protein sequence ID" value="AEH50984.1"/>
    <property type="molecule type" value="Genomic_DNA"/>
</dbReference>
<dbReference type="AlphaFoldDB" id="F7YYG0"/>
<evidence type="ECO:0000256" key="2">
    <source>
        <dbReference type="ARBA" id="ARBA00022723"/>
    </source>
</evidence>
<proteinExistence type="inferred from homology"/>
<comment type="cofactor">
    <cofactor evidence="6 7">
        <name>Mg(2+)</name>
        <dbReference type="ChEBI" id="CHEBI:18420"/>
    </cofactor>
    <text evidence="6 7">Binds 1 Mg(2+) ion per subunit.</text>
</comment>
<dbReference type="InterPro" id="IPR013341">
    <property type="entry name" value="Mandelate_racemase_N_dom"/>
</dbReference>
<dbReference type="GO" id="GO:0046872">
    <property type="term" value="F:metal ion binding"/>
    <property type="evidence" value="ECO:0007669"/>
    <property type="project" value="UniProtKB-KW"/>
</dbReference>
<keyword evidence="10" id="KW-1185">Reference proteome</keyword>
<feature type="active site" description="Proton acceptor; specific for (R)-substrate epimerization" evidence="5">
    <location>
        <position position="160"/>
    </location>
</feature>
<dbReference type="KEGG" id="tta:Theth_0900"/>
<evidence type="ECO:0000256" key="1">
    <source>
        <dbReference type="ARBA" id="ARBA00008031"/>
    </source>
</evidence>
<sequence length="344" mass="38571">MKIKSVEFKRVFYRYKEPFTISLGTHETQENVEVCITLEDGTRGYGEASALFVISGETPQMLEKMEKTVQEMIAGMSVERYELIFEQTQKLKATPAIKAAVECAVIDAFCKRHGLRQYEFFGGAKNKIETDITIGITTLERTVEKAKKYYSEGFRILKIKVGKNLKEDVEKILKVNEIGKDLSFIVDANQGYSPKEAVELAQILYREKINVVVFEQPVKKDDILGLKYVRWNSPYPVAADESVFTMYDALRLIKEEAIDMINIKLMKSGISDALAIVKLAKAAGIQLMIGCMGESSLGISASIHFAAGTGAFAYHDLDSHLSLVEETFRGDFKQQGPLITLEET</sequence>
<evidence type="ECO:0000256" key="6">
    <source>
        <dbReference type="PIRSR" id="PIRSR634603-3"/>
    </source>
</evidence>
<feature type="binding site" evidence="6">
    <location>
        <position position="187"/>
    </location>
    <ligand>
        <name>Mg(2+)</name>
        <dbReference type="ChEBI" id="CHEBI:18420"/>
    </ligand>
</feature>
<dbReference type="CDD" id="cd03319">
    <property type="entry name" value="L-Ala-DL-Glu_epimerase"/>
    <property type="match status" value="1"/>
</dbReference>
<comment type="similarity">
    <text evidence="1 7">Belongs to the mandelate racemase/muconate lactonizing enzyme family.</text>
</comment>
<dbReference type="NCBIfam" id="NF041118">
    <property type="entry name" value="A_G_epim_Thtga"/>
    <property type="match status" value="1"/>
</dbReference>
<dbReference type="SFLD" id="SFLDS00001">
    <property type="entry name" value="Enolase"/>
    <property type="match status" value="1"/>
</dbReference>
<reference evidence="9 10" key="1">
    <citation type="submission" date="2010-11" db="EMBL/GenBank/DDBJ databases">
        <title>The complete genome of Thermotoga thermarum DSM 5069.</title>
        <authorList>
            <consortium name="US DOE Joint Genome Institute (JGI-PGF)"/>
            <person name="Lucas S."/>
            <person name="Copeland A."/>
            <person name="Lapidus A."/>
            <person name="Bruce D."/>
            <person name="Goodwin L."/>
            <person name="Pitluck S."/>
            <person name="Kyrpides N."/>
            <person name="Mavromatis K."/>
            <person name="Ivanova N."/>
            <person name="Zeytun A."/>
            <person name="Brettin T."/>
            <person name="Detter J.C."/>
            <person name="Tapia R."/>
            <person name="Han C."/>
            <person name="Land M."/>
            <person name="Hauser L."/>
            <person name="Markowitz V."/>
            <person name="Cheng J.-F."/>
            <person name="Hugenholtz P."/>
            <person name="Woyke T."/>
            <person name="Wu D."/>
            <person name="Spring S."/>
            <person name="Schroeder M."/>
            <person name="Brambilla E."/>
            <person name="Klenk H.-P."/>
            <person name="Eisen J.A."/>
        </authorList>
    </citation>
    <scope>NUCLEOTIDE SEQUENCE [LARGE SCALE GENOMIC DNA]</scope>
    <source>
        <strain evidence="9 10">DSM 5069</strain>
    </source>
</reference>
<dbReference type="Gene3D" id="3.30.390.10">
    <property type="entry name" value="Enolase-like, N-terminal domain"/>
    <property type="match status" value="1"/>
</dbReference>
<dbReference type="HOGENOM" id="CLU_030273_4_0_0"/>
<dbReference type="InterPro" id="IPR029065">
    <property type="entry name" value="Enolase_C-like"/>
</dbReference>
<dbReference type="SUPFAM" id="SSF54826">
    <property type="entry name" value="Enolase N-terminal domain-like"/>
    <property type="match status" value="1"/>
</dbReference>
<gene>
    <name evidence="9" type="ORF">Theth_0900</name>
</gene>
<feature type="binding site" evidence="6">
    <location>
        <position position="240"/>
    </location>
    <ligand>
        <name>Mg(2+)</name>
        <dbReference type="ChEBI" id="CHEBI:18420"/>
    </ligand>
</feature>
<dbReference type="eggNOG" id="COG4948">
    <property type="taxonomic scope" value="Bacteria"/>
</dbReference>